<keyword evidence="2" id="KW-1003">Cell membrane</keyword>
<evidence type="ECO:0000256" key="1">
    <source>
        <dbReference type="ARBA" id="ARBA00004651"/>
    </source>
</evidence>
<feature type="transmembrane region" description="Helical" evidence="8">
    <location>
        <begin position="100"/>
        <end position="122"/>
    </location>
</feature>
<dbReference type="PANTHER" id="PTHR33908">
    <property type="entry name" value="MANNOSYLTRANSFERASE YKCB-RELATED"/>
    <property type="match status" value="1"/>
</dbReference>
<dbReference type="Pfam" id="PF13231">
    <property type="entry name" value="PMT_2"/>
    <property type="match status" value="1"/>
</dbReference>
<feature type="domain" description="Glycosyltransferase RgtA/B/C/D-like" evidence="9">
    <location>
        <begin position="79"/>
        <end position="238"/>
    </location>
</feature>
<evidence type="ECO:0000256" key="4">
    <source>
        <dbReference type="ARBA" id="ARBA00022679"/>
    </source>
</evidence>
<evidence type="ECO:0000256" key="6">
    <source>
        <dbReference type="ARBA" id="ARBA00022989"/>
    </source>
</evidence>
<keyword evidence="3" id="KW-0328">Glycosyltransferase</keyword>
<evidence type="ECO:0000313" key="11">
    <source>
        <dbReference type="Proteomes" id="UP000034273"/>
    </source>
</evidence>
<feature type="transmembrane region" description="Helical" evidence="8">
    <location>
        <begin position="219"/>
        <end position="238"/>
    </location>
</feature>
<feature type="transmembrane region" description="Helical" evidence="8">
    <location>
        <begin position="155"/>
        <end position="172"/>
    </location>
</feature>
<dbReference type="GO" id="GO:0009103">
    <property type="term" value="P:lipopolysaccharide biosynthetic process"/>
    <property type="evidence" value="ECO:0007669"/>
    <property type="project" value="UniProtKB-ARBA"/>
</dbReference>
<feature type="transmembrane region" description="Helical" evidence="8">
    <location>
        <begin position="21"/>
        <end position="39"/>
    </location>
</feature>
<keyword evidence="5 8" id="KW-0812">Transmembrane</keyword>
<organism evidence="10 11">
    <name type="scientific">Candidatus Kaiserbacteria bacterium GW2011_GWA2_52_12</name>
    <dbReference type="NCBI Taxonomy" id="1618671"/>
    <lineage>
        <taxon>Bacteria</taxon>
        <taxon>Candidatus Kaiseribacteriota</taxon>
    </lineage>
</organism>
<comment type="caution">
    <text evidence="10">The sequence shown here is derived from an EMBL/GenBank/DDBJ whole genome shotgun (WGS) entry which is preliminary data.</text>
</comment>
<evidence type="ECO:0000256" key="3">
    <source>
        <dbReference type="ARBA" id="ARBA00022676"/>
    </source>
</evidence>
<dbReference type="InterPro" id="IPR038731">
    <property type="entry name" value="RgtA/B/C-like"/>
</dbReference>
<feature type="transmembrane region" description="Helical" evidence="8">
    <location>
        <begin position="128"/>
        <end position="148"/>
    </location>
</feature>
<dbReference type="PANTHER" id="PTHR33908:SF11">
    <property type="entry name" value="MEMBRANE PROTEIN"/>
    <property type="match status" value="1"/>
</dbReference>
<feature type="transmembrane region" description="Helical" evidence="8">
    <location>
        <begin position="335"/>
        <end position="356"/>
    </location>
</feature>
<dbReference type="EMBL" id="LCQW01000005">
    <property type="protein sequence ID" value="KKW24653.1"/>
    <property type="molecule type" value="Genomic_DNA"/>
</dbReference>
<dbReference type="InterPro" id="IPR050297">
    <property type="entry name" value="LipidA_mod_glycosyltrf_83"/>
</dbReference>
<dbReference type="Proteomes" id="UP000034273">
    <property type="component" value="Unassembled WGS sequence"/>
</dbReference>
<feature type="transmembrane region" description="Helical" evidence="8">
    <location>
        <begin position="178"/>
        <end position="207"/>
    </location>
</feature>
<gene>
    <name evidence="10" type="ORF">UY67_C0005G0025</name>
</gene>
<evidence type="ECO:0000256" key="8">
    <source>
        <dbReference type="SAM" id="Phobius"/>
    </source>
</evidence>
<protein>
    <submittedName>
        <fullName evidence="10">Glycosyl transferase family 39</fullName>
    </submittedName>
</protein>
<evidence type="ECO:0000256" key="7">
    <source>
        <dbReference type="ARBA" id="ARBA00023136"/>
    </source>
</evidence>
<keyword evidence="4 10" id="KW-0808">Transferase</keyword>
<evidence type="ECO:0000256" key="5">
    <source>
        <dbReference type="ARBA" id="ARBA00022692"/>
    </source>
</evidence>
<comment type="subcellular location">
    <subcellularLocation>
        <location evidence="1">Cell membrane</location>
        <topology evidence="1">Multi-pass membrane protein</topology>
    </subcellularLocation>
</comment>
<dbReference type="GO" id="GO:0005886">
    <property type="term" value="C:plasma membrane"/>
    <property type="evidence" value="ECO:0007669"/>
    <property type="project" value="UniProtKB-SubCell"/>
</dbReference>
<feature type="transmembrane region" description="Helical" evidence="8">
    <location>
        <begin position="368"/>
        <end position="388"/>
    </location>
</feature>
<keyword evidence="7 8" id="KW-0472">Membrane</keyword>
<name>A0A0G1X0M7_9BACT</name>
<dbReference type="AlphaFoldDB" id="A0A0G1X0M7"/>
<evidence type="ECO:0000313" key="10">
    <source>
        <dbReference type="EMBL" id="KKW24653.1"/>
    </source>
</evidence>
<accession>A0A0G1X0M7</accession>
<sequence>MMPAQETKNTSSSRDTLHEQYAKYFAGLIIIVACFLFLFHVGRGAFRDYDEAAYADAFRVTEASGDLMTMRRFENPWFDKPPLYFWSAIAIEKVIPDKEFAYRLPSALSGILSIILTMLIVYTAAESYLAASIAGGVALTSPMFLYAGRQLRMDVPVTAAILFTIFSFLKGLKDERWYAGVGVGIALGIMMKSVIGLLPLGFIAIFAFIHRNTSFFKSVYLWIGIAAMFVIAAPWHIYESVKFGSVFWDSYLFHLVIQRVGENILGGIAPPSNSVEYFNILLTWAQPWTTLFVLFIPVVWWMYRKGETVRDTFVFLLFPIGVLCIFLLAKTKLGYYLMPIYPFIAIFVALTTYWLFQRIRKRALRITALVVGVVLFIGGFANTIYVGYNYADNEQLIANEERNLGAFLNANPAPKLVYTYYWDYWDTIWYYGNGRVIQQMKDGQPIDSSFFLVMHSGYTYHFPPWFSSRLDVVYKGAAMTVYKFTYTPPRK</sequence>
<feature type="transmembrane region" description="Helical" evidence="8">
    <location>
        <begin position="280"/>
        <end position="301"/>
    </location>
</feature>
<evidence type="ECO:0000256" key="2">
    <source>
        <dbReference type="ARBA" id="ARBA00022475"/>
    </source>
</evidence>
<feature type="transmembrane region" description="Helical" evidence="8">
    <location>
        <begin position="313"/>
        <end position="329"/>
    </location>
</feature>
<dbReference type="GO" id="GO:0016763">
    <property type="term" value="F:pentosyltransferase activity"/>
    <property type="evidence" value="ECO:0007669"/>
    <property type="project" value="TreeGrafter"/>
</dbReference>
<dbReference type="STRING" id="1618671.UY67_C0005G0025"/>
<reference evidence="10 11" key="1">
    <citation type="journal article" date="2015" name="Nature">
        <title>rRNA introns, odd ribosomes, and small enigmatic genomes across a large radiation of phyla.</title>
        <authorList>
            <person name="Brown C.T."/>
            <person name="Hug L.A."/>
            <person name="Thomas B.C."/>
            <person name="Sharon I."/>
            <person name="Castelle C.J."/>
            <person name="Singh A."/>
            <person name="Wilkins M.J."/>
            <person name="Williams K.H."/>
            <person name="Banfield J.F."/>
        </authorList>
    </citation>
    <scope>NUCLEOTIDE SEQUENCE [LARGE SCALE GENOMIC DNA]</scope>
</reference>
<evidence type="ECO:0000259" key="9">
    <source>
        <dbReference type="Pfam" id="PF13231"/>
    </source>
</evidence>
<keyword evidence="6 8" id="KW-1133">Transmembrane helix</keyword>
<proteinExistence type="predicted"/>